<evidence type="ECO:0000313" key="2">
    <source>
        <dbReference type="EMBL" id="NHB78214.1"/>
    </source>
</evidence>
<comment type="caution">
    <text evidence="2">The sequence shown here is derived from an EMBL/GenBank/DDBJ whole genome shotgun (WGS) entry which is preliminary data.</text>
</comment>
<keyword evidence="3" id="KW-1185">Reference proteome</keyword>
<name>A0ABX0GB47_9RHOB</name>
<organism evidence="2 3">
    <name type="scientific">Rhodobacter calidifons</name>
    <dbReference type="NCBI Taxonomy" id="2715277"/>
    <lineage>
        <taxon>Bacteria</taxon>
        <taxon>Pseudomonadati</taxon>
        <taxon>Pseudomonadota</taxon>
        <taxon>Alphaproteobacteria</taxon>
        <taxon>Rhodobacterales</taxon>
        <taxon>Rhodobacter group</taxon>
        <taxon>Rhodobacter</taxon>
    </lineage>
</organism>
<protein>
    <submittedName>
        <fullName evidence="2">DUF4281 domain-containing protein</fullName>
    </submittedName>
</protein>
<reference evidence="2 3" key="1">
    <citation type="journal article" date="2022" name="Microorganisms">
        <title>Genome Sequence and Characterization of a Xanthorhodopsin-Containing, Aerobic Anoxygenic Phototrophic Rhodobacter Species, Isolated from Mesophilic Conditions at Yellowstone National Park.</title>
        <authorList>
            <person name="Kyndt J.A."/>
            <person name="Robertson S."/>
            <person name="Shoffstall I.B."/>
            <person name="Ramaley R.F."/>
            <person name="Meyer T.E."/>
        </authorList>
    </citation>
    <scope>NUCLEOTIDE SEQUENCE [LARGE SCALE GENOMIC DNA]</scope>
    <source>
        <strain evidence="2 3">M37P</strain>
    </source>
</reference>
<accession>A0ABX0GB47</accession>
<dbReference type="Pfam" id="PF14108">
    <property type="entry name" value="ABA4-like"/>
    <property type="match status" value="1"/>
</dbReference>
<keyword evidence="1" id="KW-1133">Transmembrane helix</keyword>
<sequence>MPADALFQIANPMALLGWLALLAAPLAPRLAQSVAAATVPLVLSLAYAGLVLAFWWEAPGGFGSLPEVMALFTHPHTALAGWLHYLAFDLLLGAWEVRTARAEGIAHWAVIPCLVLTFLFGPAGLLAFGILRFTLTRKVLP</sequence>
<feature type="transmembrane region" description="Helical" evidence="1">
    <location>
        <begin position="107"/>
        <end position="131"/>
    </location>
</feature>
<dbReference type="EMBL" id="JAANHS010000017">
    <property type="protein sequence ID" value="NHB78214.1"/>
    <property type="molecule type" value="Genomic_DNA"/>
</dbReference>
<feature type="transmembrane region" description="Helical" evidence="1">
    <location>
        <begin position="34"/>
        <end position="56"/>
    </location>
</feature>
<gene>
    <name evidence="2" type="ORF">G8O29_15950</name>
</gene>
<evidence type="ECO:0000256" key="1">
    <source>
        <dbReference type="SAM" id="Phobius"/>
    </source>
</evidence>
<proteinExistence type="predicted"/>
<keyword evidence="1" id="KW-0472">Membrane</keyword>
<dbReference type="RefSeq" id="WP_166404223.1">
    <property type="nucleotide sequence ID" value="NZ_JAANHS010000017.1"/>
</dbReference>
<evidence type="ECO:0000313" key="3">
    <source>
        <dbReference type="Proteomes" id="UP001515660"/>
    </source>
</evidence>
<dbReference type="InterPro" id="IPR025461">
    <property type="entry name" value="ABA4-like"/>
</dbReference>
<dbReference type="Proteomes" id="UP001515660">
    <property type="component" value="Unassembled WGS sequence"/>
</dbReference>
<keyword evidence="1" id="KW-0812">Transmembrane</keyword>
<feature type="transmembrane region" description="Helical" evidence="1">
    <location>
        <begin position="76"/>
        <end position="95"/>
    </location>
</feature>
<feature type="transmembrane region" description="Helical" evidence="1">
    <location>
        <begin position="6"/>
        <end position="27"/>
    </location>
</feature>